<dbReference type="AlphaFoldDB" id="A0A1I1SEK2"/>
<reference evidence="2 3" key="1">
    <citation type="submission" date="2016-10" db="EMBL/GenBank/DDBJ databases">
        <authorList>
            <person name="de Groot N.N."/>
        </authorList>
    </citation>
    <scope>NUCLEOTIDE SEQUENCE [LARGE SCALE GENOMIC DNA]</scope>
    <source>
        <strain evidence="2 3">DSM 11443</strain>
    </source>
</reference>
<dbReference type="Proteomes" id="UP000198977">
    <property type="component" value="Unassembled WGS sequence"/>
</dbReference>
<evidence type="ECO:0000313" key="3">
    <source>
        <dbReference type="Proteomes" id="UP000198977"/>
    </source>
</evidence>
<protein>
    <recommendedName>
        <fullName evidence="4">Glucans biosynthesis protein</fullName>
    </recommendedName>
</protein>
<organism evidence="2 3">
    <name type="scientific">Sulfitobacter brevis</name>
    <dbReference type="NCBI Taxonomy" id="74348"/>
    <lineage>
        <taxon>Bacteria</taxon>
        <taxon>Pseudomonadati</taxon>
        <taxon>Pseudomonadota</taxon>
        <taxon>Alphaproteobacteria</taxon>
        <taxon>Rhodobacterales</taxon>
        <taxon>Roseobacteraceae</taxon>
        <taxon>Sulfitobacter</taxon>
    </lineage>
</organism>
<feature type="region of interest" description="Disordered" evidence="1">
    <location>
        <begin position="1"/>
        <end position="24"/>
    </location>
</feature>
<evidence type="ECO:0000256" key="1">
    <source>
        <dbReference type="SAM" id="MobiDB-lite"/>
    </source>
</evidence>
<accession>A0A1I1SEK2</accession>
<keyword evidence="3" id="KW-1185">Reference proteome</keyword>
<evidence type="ECO:0008006" key="4">
    <source>
        <dbReference type="Google" id="ProtNLM"/>
    </source>
</evidence>
<evidence type="ECO:0000313" key="2">
    <source>
        <dbReference type="EMBL" id="SFD44924.1"/>
    </source>
</evidence>
<sequence length="84" mass="9650">MKSDANPMQRAHQSPRCTAHSKRSGFLCKNPAVRGWRVCRMHGAGGGQPSGNKHPSWKHGLRSMEWAKMHKKINKFVREMQRKN</sequence>
<dbReference type="STRING" id="74348.SAMN04488523_1017"/>
<dbReference type="EMBL" id="FOMW01000001">
    <property type="protein sequence ID" value="SFD44924.1"/>
    <property type="molecule type" value="Genomic_DNA"/>
</dbReference>
<gene>
    <name evidence="2" type="ORF">SAMN04488523_1017</name>
</gene>
<proteinExistence type="predicted"/>
<name>A0A1I1SEK2_9RHOB</name>